<protein>
    <recommendedName>
        <fullName evidence="3">Calmodulin-lysine N-methyltransferase</fullName>
    </recommendedName>
</protein>
<dbReference type="Gene3D" id="3.40.50.150">
    <property type="entry name" value="Vaccinia Virus protein VP39"/>
    <property type="match status" value="1"/>
</dbReference>
<dbReference type="CDD" id="cd02440">
    <property type="entry name" value="AdoMet_MTases"/>
    <property type="match status" value="1"/>
</dbReference>
<organism evidence="1 2">
    <name type="scientific">Prorocentrum cordatum</name>
    <dbReference type="NCBI Taxonomy" id="2364126"/>
    <lineage>
        <taxon>Eukaryota</taxon>
        <taxon>Sar</taxon>
        <taxon>Alveolata</taxon>
        <taxon>Dinophyceae</taxon>
        <taxon>Prorocentrales</taxon>
        <taxon>Prorocentraceae</taxon>
        <taxon>Prorocentrum</taxon>
    </lineage>
</organism>
<gene>
    <name evidence="1" type="ORF">PCOR1329_LOCUS46859</name>
</gene>
<dbReference type="InterPro" id="IPR019410">
    <property type="entry name" value="Methyltransf_16"/>
</dbReference>
<comment type="caution">
    <text evidence="1">The sequence shown here is derived from an EMBL/GenBank/DDBJ whole genome shotgun (WGS) entry which is preliminary data.</text>
</comment>
<dbReference type="PANTHER" id="PTHR14614">
    <property type="entry name" value="HEPATOCELLULAR CARCINOMA-ASSOCIATED ANTIGEN"/>
    <property type="match status" value="1"/>
</dbReference>
<accession>A0ABN9UAX3</accession>
<evidence type="ECO:0000313" key="1">
    <source>
        <dbReference type="EMBL" id="CAK0856471.1"/>
    </source>
</evidence>
<dbReference type="PANTHER" id="PTHR14614:SF109">
    <property type="entry name" value="RIBOSOMAL LYSINE N-METHYLTRANSFERASE 5"/>
    <property type="match status" value="1"/>
</dbReference>
<reference evidence="1" key="1">
    <citation type="submission" date="2023-10" db="EMBL/GenBank/DDBJ databases">
        <authorList>
            <person name="Chen Y."/>
            <person name="Shah S."/>
            <person name="Dougan E. K."/>
            <person name="Thang M."/>
            <person name="Chan C."/>
        </authorList>
    </citation>
    <scope>NUCLEOTIDE SEQUENCE [LARGE SCALE GENOMIC DNA]</scope>
</reference>
<dbReference type="EMBL" id="CAUYUJ010015638">
    <property type="protein sequence ID" value="CAK0856471.1"/>
    <property type="molecule type" value="Genomic_DNA"/>
</dbReference>
<sequence length="303" mass="33162">MEALLDRGDCFLCGQAQVLGRLLDVSSEFRCSGCIDKHDMTPSANWTTSVAKQRQMAAPTNWWACQKPPLHLADVSEGLLEFQRVSFMGAGSCGSTENVLVVTDPFHNFFSGHGAEMWAASLTLSEHILTWPLTFGLRAVELGAGCGLPGLVLARRGFHVTLTDVPWLVPLAQYNIEANCSGKDLVQAAALRWGNVSDVRDVLAVVGGPPDIVLASDVIYREDDLHIILDTLFALQCREAVFAIRQRDRMIEKFLHVVQERALHARIASVDYSKDASFPIVILELSFAGLAQCPSNSVSNCCF</sequence>
<dbReference type="Proteomes" id="UP001189429">
    <property type="component" value="Unassembled WGS sequence"/>
</dbReference>
<keyword evidence="2" id="KW-1185">Reference proteome</keyword>
<proteinExistence type="predicted"/>
<evidence type="ECO:0008006" key="3">
    <source>
        <dbReference type="Google" id="ProtNLM"/>
    </source>
</evidence>
<dbReference type="Pfam" id="PF10294">
    <property type="entry name" value="Methyltransf_16"/>
    <property type="match status" value="1"/>
</dbReference>
<dbReference type="SUPFAM" id="SSF53335">
    <property type="entry name" value="S-adenosyl-L-methionine-dependent methyltransferases"/>
    <property type="match status" value="1"/>
</dbReference>
<name>A0ABN9UAX3_9DINO</name>
<dbReference type="InterPro" id="IPR029063">
    <property type="entry name" value="SAM-dependent_MTases_sf"/>
</dbReference>
<evidence type="ECO:0000313" key="2">
    <source>
        <dbReference type="Proteomes" id="UP001189429"/>
    </source>
</evidence>